<dbReference type="OrthoDB" id="9808623at2"/>
<dbReference type="EMBL" id="LR778301">
    <property type="protein sequence ID" value="CAB1368552.1"/>
    <property type="molecule type" value="Genomic_DNA"/>
</dbReference>
<dbReference type="CDD" id="cd07823">
    <property type="entry name" value="SRPBCC_5"/>
    <property type="match status" value="1"/>
</dbReference>
<sequence>MAIEIQESFQVAAPVERVWAFMLTPDNVVSCMPGASLTRIIDEKSFVGAVKIKIGAVTAQYQGTITYQELDKANSTIKLLAEGNEKGGGTVSGTILTFLKPLPDGSGTEVSFKSSVDLTGKIIQVGRGMIEGVSAQIIKRYVTNVRALLEVPAGQAATPAAVAAPAASAAPAIANASAVAGVPSAPASPAALAAAAVAAANAAADAAAAAAAAAAAVAAVLAAMAPAAPARPLPNKEDTLDVGSVVFSVMWTGIKRFFKRLFGRA</sequence>
<evidence type="ECO:0000313" key="1">
    <source>
        <dbReference type="EMBL" id="CAB1368552.1"/>
    </source>
</evidence>
<dbReference type="InterPro" id="IPR010419">
    <property type="entry name" value="CO_DH_gsu"/>
</dbReference>
<dbReference type="SUPFAM" id="SSF55961">
    <property type="entry name" value="Bet v1-like"/>
    <property type="match status" value="1"/>
</dbReference>
<evidence type="ECO:0000313" key="2">
    <source>
        <dbReference type="Proteomes" id="UP000515733"/>
    </source>
</evidence>
<proteinExistence type="predicted"/>
<name>A0A6S6Y059_9PROT</name>
<reference evidence="1 2" key="1">
    <citation type="submission" date="2020-03" db="EMBL/GenBank/DDBJ databases">
        <authorList>
            <consortium name="Genoscope - CEA"/>
            <person name="William W."/>
        </authorList>
    </citation>
    <scope>NUCLEOTIDE SEQUENCE [LARGE SCALE GENOMIC DNA]</scope>
    <source>
        <strain evidence="2">DSM 16959</strain>
    </source>
</reference>
<dbReference type="KEGG" id="doe:DENOEST_1387"/>
<dbReference type="RefSeq" id="WP_145769659.1">
    <property type="nucleotide sequence ID" value="NZ_LR778301.1"/>
</dbReference>
<dbReference type="PANTHER" id="PTHR38588">
    <property type="entry name" value="BLL0334 PROTEIN"/>
    <property type="match status" value="1"/>
</dbReference>
<dbReference type="AlphaFoldDB" id="A0A6S6Y059"/>
<dbReference type="PANTHER" id="PTHR38588:SF1">
    <property type="entry name" value="BLL0334 PROTEIN"/>
    <property type="match status" value="1"/>
</dbReference>
<dbReference type="Gene3D" id="3.30.530.20">
    <property type="match status" value="1"/>
</dbReference>
<dbReference type="InterPro" id="IPR023393">
    <property type="entry name" value="START-like_dom_sf"/>
</dbReference>
<keyword evidence="2" id="KW-1185">Reference proteome</keyword>
<organism evidence="1 2">
    <name type="scientific">Denitratisoma oestradiolicum</name>
    <dbReference type="NCBI Taxonomy" id="311182"/>
    <lineage>
        <taxon>Bacteria</taxon>
        <taxon>Pseudomonadati</taxon>
        <taxon>Pseudomonadota</taxon>
        <taxon>Betaproteobacteria</taxon>
        <taxon>Nitrosomonadales</taxon>
        <taxon>Sterolibacteriaceae</taxon>
        <taxon>Denitratisoma</taxon>
    </lineage>
</organism>
<dbReference type="Proteomes" id="UP000515733">
    <property type="component" value="Chromosome"/>
</dbReference>
<dbReference type="Pfam" id="PF06240">
    <property type="entry name" value="COXG"/>
    <property type="match status" value="1"/>
</dbReference>
<accession>A0A6S6Y059</accession>
<gene>
    <name evidence="1" type="ORF">DENOEST_1387</name>
</gene>
<protein>
    <submittedName>
        <fullName evidence="1">Carbon monoxide dehydrogenase subunit G</fullName>
    </submittedName>
</protein>